<dbReference type="Proteomes" id="UP000195402">
    <property type="component" value="Unassembled WGS sequence"/>
</dbReference>
<comment type="caution">
    <text evidence="1">The sequence shown here is derived from an EMBL/GenBank/DDBJ whole genome shotgun (WGS) entry which is preliminary data.</text>
</comment>
<dbReference type="EMBL" id="MVGT01000862">
    <property type="protein sequence ID" value="OVA15213.1"/>
    <property type="molecule type" value="Genomic_DNA"/>
</dbReference>
<sequence>MAKKFCSSSNMKWDFEICQLCEQPSHTAMSCPWMYSKCMIRGCIGLRMLLSCDNNISKGKKYLKCQFPDCDGFIWLEDAIKEGQGAQVGGTFQPLIQSKTQERSILCVTNVVALNGFVMPLRSMRAPLSKNNS</sequence>
<evidence type="ECO:0008006" key="3">
    <source>
        <dbReference type="Google" id="ProtNLM"/>
    </source>
</evidence>
<evidence type="ECO:0000313" key="1">
    <source>
        <dbReference type="EMBL" id="OVA15213.1"/>
    </source>
</evidence>
<dbReference type="InParanoid" id="A0A200QXL0"/>
<proteinExistence type="predicted"/>
<gene>
    <name evidence="1" type="ORF">BVC80_3g19</name>
</gene>
<dbReference type="AlphaFoldDB" id="A0A200QXL0"/>
<dbReference type="OrthoDB" id="1103794at2759"/>
<organism evidence="1 2">
    <name type="scientific">Macleaya cordata</name>
    <name type="common">Five-seeded plume-poppy</name>
    <name type="synonym">Bocconia cordata</name>
    <dbReference type="NCBI Taxonomy" id="56857"/>
    <lineage>
        <taxon>Eukaryota</taxon>
        <taxon>Viridiplantae</taxon>
        <taxon>Streptophyta</taxon>
        <taxon>Embryophyta</taxon>
        <taxon>Tracheophyta</taxon>
        <taxon>Spermatophyta</taxon>
        <taxon>Magnoliopsida</taxon>
        <taxon>Ranunculales</taxon>
        <taxon>Papaveraceae</taxon>
        <taxon>Papaveroideae</taxon>
        <taxon>Macleaya</taxon>
    </lineage>
</organism>
<evidence type="ECO:0000313" key="2">
    <source>
        <dbReference type="Proteomes" id="UP000195402"/>
    </source>
</evidence>
<protein>
    <recommendedName>
        <fullName evidence="3">Zinc finger protein</fullName>
    </recommendedName>
</protein>
<accession>A0A200QXL0</accession>
<name>A0A200QXL0_MACCD</name>
<reference evidence="1 2" key="1">
    <citation type="journal article" date="2017" name="Mol. Plant">
        <title>The Genome of Medicinal Plant Macleaya cordata Provides New Insights into Benzylisoquinoline Alkaloids Metabolism.</title>
        <authorList>
            <person name="Liu X."/>
            <person name="Liu Y."/>
            <person name="Huang P."/>
            <person name="Ma Y."/>
            <person name="Qing Z."/>
            <person name="Tang Q."/>
            <person name="Cao H."/>
            <person name="Cheng P."/>
            <person name="Zheng Y."/>
            <person name="Yuan Z."/>
            <person name="Zhou Y."/>
            <person name="Liu J."/>
            <person name="Tang Z."/>
            <person name="Zhuo Y."/>
            <person name="Zhang Y."/>
            <person name="Yu L."/>
            <person name="Huang J."/>
            <person name="Yang P."/>
            <person name="Peng Q."/>
            <person name="Zhang J."/>
            <person name="Jiang W."/>
            <person name="Zhang Z."/>
            <person name="Lin K."/>
            <person name="Ro D.K."/>
            <person name="Chen X."/>
            <person name="Xiong X."/>
            <person name="Shang Y."/>
            <person name="Huang S."/>
            <person name="Zeng J."/>
        </authorList>
    </citation>
    <scope>NUCLEOTIDE SEQUENCE [LARGE SCALE GENOMIC DNA]</scope>
    <source>
        <strain evidence="2">cv. BLH2017</strain>
        <tissue evidence="1">Root</tissue>
    </source>
</reference>
<keyword evidence="2" id="KW-1185">Reference proteome</keyword>